<evidence type="ECO:0000313" key="2">
    <source>
        <dbReference type="Proteomes" id="UP000679179"/>
    </source>
</evidence>
<dbReference type="GO" id="GO:0005829">
    <property type="term" value="C:cytosol"/>
    <property type="evidence" value="ECO:0007669"/>
    <property type="project" value="TreeGrafter"/>
</dbReference>
<organism evidence="1 2">
    <name type="scientific">Clostridium polyendosporum</name>
    <dbReference type="NCBI Taxonomy" id="69208"/>
    <lineage>
        <taxon>Bacteria</taxon>
        <taxon>Bacillati</taxon>
        <taxon>Bacillota</taxon>
        <taxon>Clostridia</taxon>
        <taxon>Eubacteriales</taxon>
        <taxon>Clostridiaceae</taxon>
        <taxon>Clostridium</taxon>
    </lineage>
</organism>
<keyword evidence="2" id="KW-1185">Reference proteome</keyword>
<dbReference type="NCBIfam" id="TIGR01549">
    <property type="entry name" value="HAD-SF-IA-v1"/>
    <property type="match status" value="1"/>
</dbReference>
<dbReference type="Gene3D" id="3.40.50.1000">
    <property type="entry name" value="HAD superfamily/HAD-like"/>
    <property type="match status" value="1"/>
</dbReference>
<dbReference type="InterPro" id="IPR023198">
    <property type="entry name" value="PGP-like_dom2"/>
</dbReference>
<dbReference type="SFLD" id="SFLDG01129">
    <property type="entry name" value="C1.5:_HAD__Beta-PGM__Phosphata"/>
    <property type="match status" value="1"/>
</dbReference>
<dbReference type="PANTHER" id="PTHR43434:SF26">
    <property type="entry name" value="PYROPHOSPHATASE PPAX"/>
    <property type="match status" value="1"/>
</dbReference>
<sequence>MIKAVLFDLDGTLIDTNELIFNSFSHAFKSVLNMELPQKEITTMFGRPLKYSFEKYTQDKLEEMIHSYRSYNEERHDNMCFAFDGVKDMLGKLKEMGIKLAVVTSKRKVLAERGMKIAGIYEMFDIIVSPENTEKHKPEGEPALKACELLGVLPEEALMVGDSHLDILCGQNAGCKTCGVKYTTLQIKELEARKPDFFIDNPLDVISVIEEKAV</sequence>
<dbReference type="Gene3D" id="1.10.150.240">
    <property type="entry name" value="Putative phosphatase, domain 2"/>
    <property type="match status" value="1"/>
</dbReference>
<dbReference type="RefSeq" id="WP_212905145.1">
    <property type="nucleotide sequence ID" value="NZ_BOPZ01000039.1"/>
</dbReference>
<proteinExistence type="predicted"/>
<gene>
    <name evidence="1" type="primary">ppaX</name>
    <name evidence="1" type="ORF">CPJCM30710_31420</name>
</gene>
<dbReference type="InterPro" id="IPR050155">
    <property type="entry name" value="HAD-like_hydrolase_sf"/>
</dbReference>
<dbReference type="FunFam" id="3.40.50.1000:FF:000022">
    <property type="entry name" value="Phosphoglycolate phosphatase"/>
    <property type="match status" value="1"/>
</dbReference>
<dbReference type="GO" id="GO:0008967">
    <property type="term" value="F:phosphoglycolate phosphatase activity"/>
    <property type="evidence" value="ECO:0007669"/>
    <property type="project" value="TreeGrafter"/>
</dbReference>
<dbReference type="GO" id="GO:0006281">
    <property type="term" value="P:DNA repair"/>
    <property type="evidence" value="ECO:0007669"/>
    <property type="project" value="TreeGrafter"/>
</dbReference>
<dbReference type="NCBIfam" id="NF009804">
    <property type="entry name" value="PRK13288.1"/>
    <property type="match status" value="1"/>
</dbReference>
<dbReference type="SUPFAM" id="SSF56784">
    <property type="entry name" value="HAD-like"/>
    <property type="match status" value="1"/>
</dbReference>
<comment type="caution">
    <text evidence="1">The sequence shown here is derived from an EMBL/GenBank/DDBJ whole genome shotgun (WGS) entry which is preliminary data.</text>
</comment>
<accession>A0A919S336</accession>
<dbReference type="InterPro" id="IPR006439">
    <property type="entry name" value="HAD-SF_hydro_IA"/>
</dbReference>
<dbReference type="InterPro" id="IPR036412">
    <property type="entry name" value="HAD-like_sf"/>
</dbReference>
<dbReference type="InterPro" id="IPR023214">
    <property type="entry name" value="HAD_sf"/>
</dbReference>
<dbReference type="AlphaFoldDB" id="A0A919S336"/>
<dbReference type="InterPro" id="IPR041492">
    <property type="entry name" value="HAD_2"/>
</dbReference>
<dbReference type="Pfam" id="PF13419">
    <property type="entry name" value="HAD_2"/>
    <property type="match status" value="1"/>
</dbReference>
<reference evidence="1" key="1">
    <citation type="submission" date="2021-03" db="EMBL/GenBank/DDBJ databases">
        <title>Taxonomic study of Clostridium polyendosporum from meadow-gley soil under rice.</title>
        <authorList>
            <person name="Kobayashi H."/>
            <person name="Tanizawa Y."/>
            <person name="Yagura M."/>
        </authorList>
    </citation>
    <scope>NUCLEOTIDE SEQUENCE</scope>
    <source>
        <strain evidence="1">JCM 30710</strain>
    </source>
</reference>
<protein>
    <submittedName>
        <fullName evidence="1">Pyrophosphatase PpaX</fullName>
    </submittedName>
</protein>
<dbReference type="SFLD" id="SFLDG01135">
    <property type="entry name" value="C1.5.6:_HAD__Beta-PGM__Phospha"/>
    <property type="match status" value="1"/>
</dbReference>
<name>A0A919S336_9CLOT</name>
<dbReference type="Proteomes" id="UP000679179">
    <property type="component" value="Unassembled WGS sequence"/>
</dbReference>
<dbReference type="NCBIfam" id="TIGR01509">
    <property type="entry name" value="HAD-SF-IA-v3"/>
    <property type="match status" value="1"/>
</dbReference>
<dbReference type="SFLD" id="SFLDS00003">
    <property type="entry name" value="Haloacid_Dehalogenase"/>
    <property type="match status" value="1"/>
</dbReference>
<dbReference type="EMBL" id="BOPZ01000039">
    <property type="protein sequence ID" value="GIM30476.1"/>
    <property type="molecule type" value="Genomic_DNA"/>
</dbReference>
<dbReference type="PANTHER" id="PTHR43434">
    <property type="entry name" value="PHOSPHOGLYCOLATE PHOSPHATASE"/>
    <property type="match status" value="1"/>
</dbReference>
<evidence type="ECO:0000313" key="1">
    <source>
        <dbReference type="EMBL" id="GIM30476.1"/>
    </source>
</evidence>